<name>A0A813RUE6_9BILA</name>
<dbReference type="AlphaFoldDB" id="A0A813RUE6"/>
<comment type="caution">
    <text evidence="2">The sequence shown here is derived from an EMBL/GenBank/DDBJ whole genome shotgun (WGS) entry which is preliminary data.</text>
</comment>
<dbReference type="EMBL" id="CAJNOM010000012">
    <property type="protein sequence ID" value="CAF0786093.1"/>
    <property type="molecule type" value="Genomic_DNA"/>
</dbReference>
<feature type="signal peptide" evidence="1">
    <location>
        <begin position="1"/>
        <end position="17"/>
    </location>
</feature>
<reference evidence="2" key="1">
    <citation type="submission" date="2021-02" db="EMBL/GenBank/DDBJ databases">
        <authorList>
            <person name="Nowell W R."/>
        </authorList>
    </citation>
    <scope>NUCLEOTIDE SEQUENCE</scope>
</reference>
<sequence>MNKTIFLLCLMVSIGSASIISSALASLKADAITKICTVAPTSNYTKQITLAVLKDLATVFTKGIDGKTFPNSAAYLSSAASNFVAGTTQCQNAFTVLQTAFAADCKANSITLNNAKQDLINFIAKNVPGFSNLTI</sequence>
<evidence type="ECO:0000256" key="1">
    <source>
        <dbReference type="SAM" id="SignalP"/>
    </source>
</evidence>
<keyword evidence="4" id="KW-1185">Reference proteome</keyword>
<evidence type="ECO:0000313" key="4">
    <source>
        <dbReference type="Proteomes" id="UP000663832"/>
    </source>
</evidence>
<dbReference type="Proteomes" id="UP000663877">
    <property type="component" value="Unassembled WGS sequence"/>
</dbReference>
<dbReference type="Proteomes" id="UP000663832">
    <property type="component" value="Unassembled WGS sequence"/>
</dbReference>
<dbReference type="EMBL" id="CAJNOI010000015">
    <property type="protein sequence ID" value="CAF0811832.1"/>
    <property type="molecule type" value="Genomic_DNA"/>
</dbReference>
<organism evidence="2 4">
    <name type="scientific">Adineta steineri</name>
    <dbReference type="NCBI Taxonomy" id="433720"/>
    <lineage>
        <taxon>Eukaryota</taxon>
        <taxon>Metazoa</taxon>
        <taxon>Spiralia</taxon>
        <taxon>Gnathifera</taxon>
        <taxon>Rotifera</taxon>
        <taxon>Eurotatoria</taxon>
        <taxon>Bdelloidea</taxon>
        <taxon>Adinetida</taxon>
        <taxon>Adinetidae</taxon>
        <taxon>Adineta</taxon>
    </lineage>
</organism>
<keyword evidence="1" id="KW-0732">Signal</keyword>
<proteinExistence type="predicted"/>
<accession>A0A813RUE6</accession>
<dbReference type="OrthoDB" id="10137541at2759"/>
<evidence type="ECO:0000313" key="3">
    <source>
        <dbReference type="EMBL" id="CAF0811832.1"/>
    </source>
</evidence>
<gene>
    <name evidence="3" type="ORF">BJG266_LOCUS5780</name>
    <name evidence="2" type="ORF">QVE165_LOCUS3437</name>
</gene>
<protein>
    <submittedName>
        <fullName evidence="2">Uncharacterized protein</fullName>
    </submittedName>
</protein>
<feature type="chain" id="PRO_5036222842" evidence="1">
    <location>
        <begin position="18"/>
        <end position="135"/>
    </location>
</feature>
<evidence type="ECO:0000313" key="2">
    <source>
        <dbReference type="EMBL" id="CAF0786093.1"/>
    </source>
</evidence>